<name>A0A369JUU6_HYPMA</name>
<dbReference type="InParanoid" id="A0A369JUU6"/>
<dbReference type="Proteomes" id="UP000076154">
    <property type="component" value="Unassembled WGS sequence"/>
</dbReference>
<reference evidence="2" key="1">
    <citation type="submission" date="2018-04" db="EMBL/GenBank/DDBJ databases">
        <title>Whole genome sequencing of Hypsizygus marmoreus.</title>
        <authorList>
            <person name="Choi I.-G."/>
            <person name="Min B."/>
            <person name="Kim J.-G."/>
            <person name="Kim S."/>
            <person name="Oh Y.-L."/>
            <person name="Kong W.-S."/>
            <person name="Park H."/>
            <person name="Jeong J."/>
            <person name="Song E.-S."/>
        </authorList>
    </citation>
    <scope>NUCLEOTIDE SEQUENCE [LARGE SCALE GENOMIC DNA]</scope>
    <source>
        <strain evidence="2">51987-8</strain>
    </source>
</reference>
<proteinExistence type="predicted"/>
<evidence type="ECO:0000256" key="1">
    <source>
        <dbReference type="SAM" id="MobiDB-lite"/>
    </source>
</evidence>
<protein>
    <submittedName>
        <fullName evidence="2">Uncharacterized protein</fullName>
    </submittedName>
</protein>
<organism evidence="2 3">
    <name type="scientific">Hypsizygus marmoreus</name>
    <name type="common">White beech mushroom</name>
    <name type="synonym">Agaricus marmoreus</name>
    <dbReference type="NCBI Taxonomy" id="39966"/>
    <lineage>
        <taxon>Eukaryota</taxon>
        <taxon>Fungi</taxon>
        <taxon>Dikarya</taxon>
        <taxon>Basidiomycota</taxon>
        <taxon>Agaricomycotina</taxon>
        <taxon>Agaricomycetes</taxon>
        <taxon>Agaricomycetidae</taxon>
        <taxon>Agaricales</taxon>
        <taxon>Tricholomatineae</taxon>
        <taxon>Lyophyllaceae</taxon>
        <taxon>Hypsizygus</taxon>
    </lineage>
</organism>
<keyword evidence="3" id="KW-1185">Reference proteome</keyword>
<feature type="region of interest" description="Disordered" evidence="1">
    <location>
        <begin position="107"/>
        <end position="190"/>
    </location>
</feature>
<feature type="compositionally biased region" description="Low complexity" evidence="1">
    <location>
        <begin position="126"/>
        <end position="143"/>
    </location>
</feature>
<feature type="compositionally biased region" description="Polar residues" evidence="1">
    <location>
        <begin position="115"/>
        <end position="125"/>
    </location>
</feature>
<dbReference type="EMBL" id="LUEZ02000045">
    <property type="protein sequence ID" value="RDB24307.1"/>
    <property type="molecule type" value="Genomic_DNA"/>
</dbReference>
<dbReference type="AlphaFoldDB" id="A0A369JUU6"/>
<dbReference type="OrthoDB" id="2675274at2759"/>
<accession>A0A369JUU6</accession>
<sequence>MQLVYGGDIICSAPAVVVVVVHNVVARRPPMPNTIPGIPSSTKDPFTRRRSLQLTHQQPVDVPIPPSLLQSPYLNSPIFQRTLSSRRQPSKEDEQWLQDTVPLAFDAEKKRGRDSVSSSQSRTFDASSAASSSALPSRAQSMSRAPPLSPPLTRWQQQNNLAPSPAWLPEPRVRSAPCSTEQEYFGSTAR</sequence>
<comment type="caution">
    <text evidence="2">The sequence shown here is derived from an EMBL/GenBank/DDBJ whole genome shotgun (WGS) entry which is preliminary data.</text>
</comment>
<evidence type="ECO:0000313" key="3">
    <source>
        <dbReference type="Proteomes" id="UP000076154"/>
    </source>
</evidence>
<evidence type="ECO:0000313" key="2">
    <source>
        <dbReference type="EMBL" id="RDB24307.1"/>
    </source>
</evidence>
<gene>
    <name evidence="2" type="ORF">Hypma_008804</name>
</gene>